<dbReference type="InterPro" id="IPR001611">
    <property type="entry name" value="Leu-rich_rpt"/>
</dbReference>
<reference evidence="3 4" key="1">
    <citation type="journal article" date="2021" name="Sci. Rep.">
        <title>The genome of the diatom Chaetoceros tenuissimus carries an ancient integrated fragment of an extant virus.</title>
        <authorList>
            <person name="Hongo Y."/>
            <person name="Kimura K."/>
            <person name="Takaki Y."/>
            <person name="Yoshida Y."/>
            <person name="Baba S."/>
            <person name="Kobayashi G."/>
            <person name="Nagasaki K."/>
            <person name="Hano T."/>
            <person name="Tomaru Y."/>
        </authorList>
    </citation>
    <scope>NUCLEOTIDE SEQUENCE [LARGE SCALE GENOMIC DNA]</scope>
    <source>
        <strain evidence="3 4">NIES-3715</strain>
    </source>
</reference>
<protein>
    <recommendedName>
        <fullName evidence="5">L domain-like protein</fullName>
    </recommendedName>
</protein>
<feature type="compositionally biased region" description="Polar residues" evidence="1">
    <location>
        <begin position="147"/>
        <end position="156"/>
    </location>
</feature>
<keyword evidence="2" id="KW-0812">Transmembrane</keyword>
<feature type="compositionally biased region" description="Polar residues" evidence="1">
    <location>
        <begin position="102"/>
        <end position="131"/>
    </location>
</feature>
<dbReference type="Gene3D" id="3.80.10.10">
    <property type="entry name" value="Ribonuclease Inhibitor"/>
    <property type="match status" value="2"/>
</dbReference>
<feature type="region of interest" description="Disordered" evidence="1">
    <location>
        <begin position="52"/>
        <end position="77"/>
    </location>
</feature>
<organism evidence="3 4">
    <name type="scientific">Chaetoceros tenuissimus</name>
    <dbReference type="NCBI Taxonomy" id="426638"/>
    <lineage>
        <taxon>Eukaryota</taxon>
        <taxon>Sar</taxon>
        <taxon>Stramenopiles</taxon>
        <taxon>Ochrophyta</taxon>
        <taxon>Bacillariophyta</taxon>
        <taxon>Coscinodiscophyceae</taxon>
        <taxon>Chaetocerotophycidae</taxon>
        <taxon>Chaetocerotales</taxon>
        <taxon>Chaetocerotaceae</taxon>
        <taxon>Chaetoceros</taxon>
    </lineage>
</organism>
<keyword evidence="4" id="KW-1185">Reference proteome</keyword>
<dbReference type="EMBL" id="BLLK01000047">
    <property type="protein sequence ID" value="GFH54536.1"/>
    <property type="molecule type" value="Genomic_DNA"/>
</dbReference>
<comment type="caution">
    <text evidence="3">The sequence shown here is derived from an EMBL/GenBank/DDBJ whole genome shotgun (WGS) entry which is preliminary data.</text>
</comment>
<dbReference type="Proteomes" id="UP001054902">
    <property type="component" value="Unassembled WGS sequence"/>
</dbReference>
<dbReference type="Pfam" id="PF00560">
    <property type="entry name" value="LRR_1"/>
    <property type="match status" value="1"/>
</dbReference>
<name>A0AAD3CYK4_9STRA</name>
<dbReference type="InterPro" id="IPR051824">
    <property type="entry name" value="LRR_Rcpt-Like_S/T_Kinase"/>
</dbReference>
<feature type="compositionally biased region" description="Low complexity" evidence="1">
    <location>
        <begin position="157"/>
        <end position="166"/>
    </location>
</feature>
<keyword evidence="2" id="KW-1133">Transmembrane helix</keyword>
<proteinExistence type="predicted"/>
<accession>A0AAD3CYK4</accession>
<evidence type="ECO:0000256" key="1">
    <source>
        <dbReference type="SAM" id="MobiDB-lite"/>
    </source>
</evidence>
<evidence type="ECO:0000256" key="2">
    <source>
        <dbReference type="SAM" id="Phobius"/>
    </source>
</evidence>
<dbReference type="PANTHER" id="PTHR48006">
    <property type="entry name" value="LEUCINE-RICH REPEAT-CONTAINING PROTEIN DDB_G0281931-RELATED"/>
    <property type="match status" value="1"/>
</dbReference>
<keyword evidence="2" id="KW-0472">Membrane</keyword>
<dbReference type="Pfam" id="PF13855">
    <property type="entry name" value="LRR_8"/>
    <property type="match status" value="1"/>
</dbReference>
<sequence>MSHTRTGTSKTSFSASAFLFYSTTADIGNVLLMALRLLLCHIIHKENKFIKQNPPQGKIKSSENMNESERQKKRQNNLNSLEIAFKEEGGLSESSVVENDNIGRQSNSTYGNNSSNKNIGQSEQIPLTNENVFGPDEDYDIHPLVRQPNNSQGPRYSSQSTRHSSSLQRPQNKVVYGPLNPPPDRWDYSYRRYYLVCLILFLAILGFILAIVTARPPSSIATAPTSAPTKSLEVWEEIFKGAADVINDSMVSHPHILSGTCKIKEYCGGDTELEELPMRDRVLHYLVFQDDTFSRWALREDYDNVERVIERYIVTLFAFETGMIVTENDVRRTVWKESTNWLNGQSMCNWYGLTCEDRKAFVNSKDLVEHLKFETPSPAEARMDGATDIIPMVTSISLNQNNLKGNLIPELNFLRHLERIELYQANLSGTLDKNIRNLKQLRRYWLHETLNLTGTIPPEIDMLTNLESLFIGGNSLSGSLPDFGKLLKLKTLAVHENLLEGPIPSFPSNIERLFLDSNRFNETIPEAIALLTKLRDFRVNNNELTGEIPIQLGSLRNLEVFYISNNELGGSLTSDHFWAWTKLKYFAAENNKLSGIIPDAFEQMKDLEWLILRNNNMSGEVPSFFANLKLTKLDLSENNFIGDFPNEIIEEDLKILKLAGNDLLRGQILDCNTLDFVSANCGIDGSFVCGCCSCCNITCNLDVN</sequence>
<dbReference type="AlphaFoldDB" id="A0AAD3CYK4"/>
<feature type="transmembrane region" description="Helical" evidence="2">
    <location>
        <begin position="193"/>
        <end position="212"/>
    </location>
</feature>
<dbReference type="InterPro" id="IPR032675">
    <property type="entry name" value="LRR_dom_sf"/>
</dbReference>
<dbReference type="SUPFAM" id="SSF52058">
    <property type="entry name" value="L domain-like"/>
    <property type="match status" value="1"/>
</dbReference>
<evidence type="ECO:0008006" key="5">
    <source>
        <dbReference type="Google" id="ProtNLM"/>
    </source>
</evidence>
<feature type="transmembrane region" description="Helical" evidence="2">
    <location>
        <begin position="18"/>
        <end position="39"/>
    </location>
</feature>
<feature type="region of interest" description="Disordered" evidence="1">
    <location>
        <begin position="92"/>
        <end position="178"/>
    </location>
</feature>
<evidence type="ECO:0000313" key="4">
    <source>
        <dbReference type="Proteomes" id="UP001054902"/>
    </source>
</evidence>
<evidence type="ECO:0000313" key="3">
    <source>
        <dbReference type="EMBL" id="GFH54536.1"/>
    </source>
</evidence>
<gene>
    <name evidence="3" type="ORF">CTEN210_11012</name>
</gene>